<gene>
    <name evidence="1" type="ORF">CENDO_05210</name>
</gene>
<proteinExistence type="predicted"/>
<name>A0A4P7QHT6_9CORY</name>
<evidence type="ECO:0000313" key="2">
    <source>
        <dbReference type="Proteomes" id="UP000296352"/>
    </source>
</evidence>
<sequence>MNNPFNRTAVFISLGLALFLVVGVLFGSKYFFNEYARQPIPMTPLPSPQADSAECAALIEALPEKLGGLDRAEIAEPVPAGTAAWAETSDQPTTLRCGVDLPFQYTEYSTTEEIDGTRWLEVADMTPGSTLTTWYSTNRFPNVALTSWDDEFPTELSESTAMLAQEDQAPRPGPLSELKPAGEQERCAALDANLRAGFELAEGYAYNGEFSKDHTHVWTAQSREPVVVRCGVQDAEGYEAGVQLQQIDGLPWFEDTTLAAGTTAGAWYAMGRDVNVAVHAPQDAAQEALVNLSAAIEATTVEVAS</sequence>
<dbReference type="InterPro" id="IPR021903">
    <property type="entry name" value="DUF3515"/>
</dbReference>
<reference evidence="1 2" key="1">
    <citation type="submission" date="2019-04" db="EMBL/GenBank/DDBJ databases">
        <title>Corynebacterium endometrii sp. nov., isolated from the uterus of a cow with endometritis.</title>
        <authorList>
            <person name="Ballas P."/>
            <person name="Ruckert C."/>
            <person name="Wagener K."/>
            <person name="Drillich M."/>
            <person name="Kaempfer P."/>
            <person name="Busse H.-J."/>
            <person name="Ehling-Schulz M."/>
        </authorList>
    </citation>
    <scope>NUCLEOTIDE SEQUENCE [LARGE SCALE GENOMIC DNA]</scope>
    <source>
        <strain evidence="1 2">LMM-1653</strain>
    </source>
</reference>
<dbReference type="Pfam" id="PF12028">
    <property type="entry name" value="DUF3515"/>
    <property type="match status" value="1"/>
</dbReference>
<dbReference type="Proteomes" id="UP000296352">
    <property type="component" value="Chromosome"/>
</dbReference>
<evidence type="ECO:0000313" key="1">
    <source>
        <dbReference type="EMBL" id="QCB28327.1"/>
    </source>
</evidence>
<dbReference type="AlphaFoldDB" id="A0A4P7QHT6"/>
<dbReference type="OrthoDB" id="4422435at2"/>
<keyword evidence="2" id="KW-1185">Reference proteome</keyword>
<evidence type="ECO:0008006" key="3">
    <source>
        <dbReference type="Google" id="ProtNLM"/>
    </source>
</evidence>
<dbReference type="KEGG" id="cee:CENDO_05210"/>
<protein>
    <recommendedName>
        <fullName evidence="3">DUF3515 domain-containing protein</fullName>
    </recommendedName>
</protein>
<accession>A0A4P7QHT6</accession>
<organism evidence="1 2">
    <name type="scientific">Corynebacterium endometrii</name>
    <dbReference type="NCBI Taxonomy" id="2488819"/>
    <lineage>
        <taxon>Bacteria</taxon>
        <taxon>Bacillati</taxon>
        <taxon>Actinomycetota</taxon>
        <taxon>Actinomycetes</taxon>
        <taxon>Mycobacteriales</taxon>
        <taxon>Corynebacteriaceae</taxon>
        <taxon>Corynebacterium</taxon>
    </lineage>
</organism>
<dbReference type="EMBL" id="CP039247">
    <property type="protein sequence ID" value="QCB28327.1"/>
    <property type="molecule type" value="Genomic_DNA"/>
</dbReference>
<dbReference type="RefSeq" id="WP_136141079.1">
    <property type="nucleotide sequence ID" value="NZ_CP039247.1"/>
</dbReference>